<evidence type="ECO:0000256" key="1">
    <source>
        <dbReference type="SAM" id="SignalP"/>
    </source>
</evidence>
<dbReference type="RefSeq" id="WP_171627029.1">
    <property type="nucleotide sequence ID" value="NZ_JABBPG010000007.1"/>
</dbReference>
<gene>
    <name evidence="3" type="ORF">HG263_15680</name>
</gene>
<evidence type="ECO:0000313" key="3">
    <source>
        <dbReference type="EMBL" id="NOU51973.1"/>
    </source>
</evidence>
<accession>A0A849VHM4</accession>
<sequence>MRKFVFLCLLCSWASAVVATQTIYVAKEQRTLYDRDLYLYELLDLALKKAAYDVKIEHVKVHPHQQRTLLALSQGDVDLHWSMTSPEREQLARAIRVPLFKGFIGKRALLVNKTHLSQFDDVKSLAELSKLTAVQGHDWPDTKILGHNSLAVRPMANYQAMFAMVARGRLDYFPRSFIEVGAELAAQKVDNLVILPSVYLHYPSAFYFFVNKDKPQLANAITMGLAKLQASGEFDALFERYFADVLAQLPFDQNTMVLELENPYFNIPATAELPKPAVVLNDNVPAEQEK</sequence>
<proteinExistence type="predicted"/>
<dbReference type="SMART" id="SM00062">
    <property type="entry name" value="PBPb"/>
    <property type="match status" value="1"/>
</dbReference>
<feature type="signal peptide" evidence="1">
    <location>
        <begin position="1"/>
        <end position="19"/>
    </location>
</feature>
<keyword evidence="4" id="KW-1185">Reference proteome</keyword>
<dbReference type="EMBL" id="JABBPG010000007">
    <property type="protein sequence ID" value="NOU51973.1"/>
    <property type="molecule type" value="Genomic_DNA"/>
</dbReference>
<name>A0A849VHM4_9GAMM</name>
<reference evidence="3 4" key="1">
    <citation type="submission" date="2020-04" db="EMBL/GenBank/DDBJ databases">
        <title>Pseudoalteromonas caenipelagi sp. nov., isolated from a tidal flat.</title>
        <authorList>
            <person name="Park S."/>
            <person name="Yoon J.-H."/>
        </authorList>
    </citation>
    <scope>NUCLEOTIDE SEQUENCE [LARGE SCALE GENOMIC DNA]</scope>
    <source>
        <strain evidence="3 4">JBTF-M23</strain>
    </source>
</reference>
<dbReference type="AlphaFoldDB" id="A0A849VHM4"/>
<dbReference type="Gene3D" id="3.40.190.10">
    <property type="entry name" value="Periplasmic binding protein-like II"/>
    <property type="match status" value="2"/>
</dbReference>
<feature type="domain" description="Solute-binding protein family 3/N-terminal" evidence="2">
    <location>
        <begin position="20"/>
        <end position="245"/>
    </location>
</feature>
<protein>
    <submittedName>
        <fullName evidence="3">Amino acid ABC transporter substrate-binding protein</fullName>
    </submittedName>
</protein>
<organism evidence="3 4">
    <name type="scientific">Pseudoalteromonas caenipelagi</name>
    <dbReference type="NCBI Taxonomy" id="2726988"/>
    <lineage>
        <taxon>Bacteria</taxon>
        <taxon>Pseudomonadati</taxon>
        <taxon>Pseudomonadota</taxon>
        <taxon>Gammaproteobacteria</taxon>
        <taxon>Alteromonadales</taxon>
        <taxon>Pseudoalteromonadaceae</taxon>
        <taxon>Pseudoalteromonas</taxon>
    </lineage>
</organism>
<evidence type="ECO:0000313" key="4">
    <source>
        <dbReference type="Proteomes" id="UP000586305"/>
    </source>
</evidence>
<comment type="caution">
    <text evidence="3">The sequence shown here is derived from an EMBL/GenBank/DDBJ whole genome shotgun (WGS) entry which is preliminary data.</text>
</comment>
<dbReference type="SUPFAM" id="SSF53850">
    <property type="entry name" value="Periplasmic binding protein-like II"/>
    <property type="match status" value="1"/>
</dbReference>
<dbReference type="Proteomes" id="UP000586305">
    <property type="component" value="Unassembled WGS sequence"/>
</dbReference>
<dbReference type="InterPro" id="IPR001638">
    <property type="entry name" value="Solute-binding_3/MltF_N"/>
</dbReference>
<feature type="chain" id="PRO_5032992382" evidence="1">
    <location>
        <begin position="20"/>
        <end position="290"/>
    </location>
</feature>
<keyword evidence="1" id="KW-0732">Signal</keyword>
<evidence type="ECO:0000259" key="2">
    <source>
        <dbReference type="SMART" id="SM00062"/>
    </source>
</evidence>
<dbReference type="Pfam" id="PF00497">
    <property type="entry name" value="SBP_bac_3"/>
    <property type="match status" value="1"/>
</dbReference>